<feature type="signal peptide" evidence="3">
    <location>
        <begin position="1"/>
        <end position="16"/>
    </location>
</feature>
<sequence>MKVLAYIVVLIQAVNGLPGIPDGDDKAYRYVKDKDTYLFLRYVPSSYQMKLPNGEDTPVGVYSEDITKCTNPFVFTLQAGKYNFQISAPNGAGSAKQLRTSEGGQSSTQDVYITDSTSNWLALSQTLKDYKLTVSTKPSPSCNIWLYLRNDVIVTPAPVYKAYVQPSDSSMYVLNSDALPFGFSRGVDGFSFDIMSATQATYTYYKGVGRPFPSIAMPALDCTGVVVHVEVSNLCKISTEVTTNGYSFTVGANNVILATRPIKSYIIFTMTDVYLHMSGPLAIRHLGSCSFGGTFQNDAEFLLKTSYEKPESTTCNSWLLTFVDGVALRRPPTTTTANPSTVTTDSATDETEETTTEAVSSAKTVGIVIGLVIGCLVLGAVVALIVGLITWFKKKKNKTVNRPVSPSSINE</sequence>
<name>A0A7E4UUR7_PANRE</name>
<dbReference type="Proteomes" id="UP000492821">
    <property type="component" value="Unassembled WGS sequence"/>
</dbReference>
<evidence type="ECO:0000256" key="2">
    <source>
        <dbReference type="SAM" id="Phobius"/>
    </source>
</evidence>
<feature type="chain" id="PRO_5028829601" evidence="3">
    <location>
        <begin position="17"/>
        <end position="411"/>
    </location>
</feature>
<keyword evidence="3" id="KW-0732">Signal</keyword>
<reference evidence="5" key="2">
    <citation type="submission" date="2020-10" db="UniProtKB">
        <authorList>
            <consortium name="WormBaseParasite"/>
        </authorList>
    </citation>
    <scope>IDENTIFICATION</scope>
</reference>
<keyword evidence="2" id="KW-0812">Transmembrane</keyword>
<organism evidence="4 5">
    <name type="scientific">Panagrellus redivivus</name>
    <name type="common">Microworm</name>
    <dbReference type="NCBI Taxonomy" id="6233"/>
    <lineage>
        <taxon>Eukaryota</taxon>
        <taxon>Metazoa</taxon>
        <taxon>Ecdysozoa</taxon>
        <taxon>Nematoda</taxon>
        <taxon>Chromadorea</taxon>
        <taxon>Rhabditida</taxon>
        <taxon>Tylenchina</taxon>
        <taxon>Panagrolaimomorpha</taxon>
        <taxon>Panagrolaimoidea</taxon>
        <taxon>Panagrolaimidae</taxon>
        <taxon>Panagrellus</taxon>
    </lineage>
</organism>
<feature type="compositionally biased region" description="Low complexity" evidence="1">
    <location>
        <begin position="331"/>
        <end position="346"/>
    </location>
</feature>
<evidence type="ECO:0000313" key="4">
    <source>
        <dbReference type="Proteomes" id="UP000492821"/>
    </source>
</evidence>
<accession>A0A7E4UUR7</accession>
<evidence type="ECO:0000256" key="3">
    <source>
        <dbReference type="SAM" id="SignalP"/>
    </source>
</evidence>
<keyword evidence="2" id="KW-1133">Transmembrane helix</keyword>
<keyword evidence="2" id="KW-0472">Membrane</keyword>
<evidence type="ECO:0000256" key="1">
    <source>
        <dbReference type="SAM" id="MobiDB-lite"/>
    </source>
</evidence>
<dbReference type="WBParaSite" id="Pan_g13087.t1">
    <property type="protein sequence ID" value="Pan_g13087.t1"/>
    <property type="gene ID" value="Pan_g13087"/>
</dbReference>
<keyword evidence="4" id="KW-1185">Reference proteome</keyword>
<protein>
    <submittedName>
        <fullName evidence="5">Peptidase A1 domain-containing protein</fullName>
    </submittedName>
</protein>
<evidence type="ECO:0000313" key="5">
    <source>
        <dbReference type="WBParaSite" id="Pan_g13087.t1"/>
    </source>
</evidence>
<reference evidence="4" key="1">
    <citation type="journal article" date="2013" name="Genetics">
        <title>The draft genome and transcriptome of Panagrellus redivivus are shaped by the harsh demands of a free-living lifestyle.</title>
        <authorList>
            <person name="Srinivasan J."/>
            <person name="Dillman A.R."/>
            <person name="Macchietto M.G."/>
            <person name="Heikkinen L."/>
            <person name="Lakso M."/>
            <person name="Fracchia K.M."/>
            <person name="Antoshechkin I."/>
            <person name="Mortazavi A."/>
            <person name="Wong G."/>
            <person name="Sternberg P.W."/>
        </authorList>
    </citation>
    <scope>NUCLEOTIDE SEQUENCE [LARGE SCALE GENOMIC DNA]</scope>
    <source>
        <strain evidence="4">MT8872</strain>
    </source>
</reference>
<feature type="transmembrane region" description="Helical" evidence="2">
    <location>
        <begin position="365"/>
        <end position="392"/>
    </location>
</feature>
<proteinExistence type="predicted"/>
<dbReference type="AlphaFoldDB" id="A0A7E4UUR7"/>
<feature type="region of interest" description="Disordered" evidence="1">
    <location>
        <begin position="331"/>
        <end position="353"/>
    </location>
</feature>